<comment type="cofactor">
    <cofactor evidence="1">
        <name>FAD</name>
        <dbReference type="ChEBI" id="CHEBI:57692"/>
    </cofactor>
</comment>
<dbReference type="GO" id="GO:0070221">
    <property type="term" value="P:sulfide oxidation, using sulfide:quinone oxidoreductase"/>
    <property type="evidence" value="ECO:0007669"/>
    <property type="project" value="TreeGrafter"/>
</dbReference>
<dbReference type="RefSeq" id="WP_169681576.1">
    <property type="nucleotide sequence ID" value="NZ_JABBNU010000006.1"/>
</dbReference>
<evidence type="ECO:0000313" key="9">
    <source>
        <dbReference type="Proteomes" id="UP000559010"/>
    </source>
</evidence>
<evidence type="ECO:0000259" key="7">
    <source>
        <dbReference type="Pfam" id="PF07992"/>
    </source>
</evidence>
<dbReference type="Pfam" id="PF07992">
    <property type="entry name" value="Pyr_redox_2"/>
    <property type="match status" value="1"/>
</dbReference>
<evidence type="ECO:0000256" key="4">
    <source>
        <dbReference type="ARBA" id="ARBA00022827"/>
    </source>
</evidence>
<dbReference type="Proteomes" id="UP000559010">
    <property type="component" value="Unassembled WGS sequence"/>
</dbReference>
<dbReference type="Gene3D" id="3.50.50.60">
    <property type="entry name" value="FAD/NAD(P)-binding domain"/>
    <property type="match status" value="2"/>
</dbReference>
<reference evidence="8 9" key="1">
    <citation type="submission" date="2020-04" db="EMBL/GenBank/DDBJ databases">
        <title>Flammeovirgaceae bacterium KN852 isolated from deep sea.</title>
        <authorList>
            <person name="Zhang D.-C."/>
        </authorList>
    </citation>
    <scope>NUCLEOTIDE SEQUENCE [LARGE SCALE GENOMIC DNA]</scope>
    <source>
        <strain evidence="8 9">KN852</strain>
    </source>
</reference>
<keyword evidence="9" id="KW-1185">Reference proteome</keyword>
<keyword evidence="5" id="KW-0809">Transit peptide</keyword>
<dbReference type="PRINTS" id="PR00368">
    <property type="entry name" value="FADPNR"/>
</dbReference>
<evidence type="ECO:0000313" key="8">
    <source>
        <dbReference type="EMBL" id="NMM49040.1"/>
    </source>
</evidence>
<dbReference type="PANTHER" id="PTHR10632:SF2">
    <property type="entry name" value="SULFIDE:QUINONE OXIDOREDUCTASE, MITOCHONDRIAL"/>
    <property type="match status" value="1"/>
</dbReference>
<dbReference type="GO" id="GO:0048038">
    <property type="term" value="F:quinone binding"/>
    <property type="evidence" value="ECO:0007669"/>
    <property type="project" value="UniProtKB-KW"/>
</dbReference>
<evidence type="ECO:0000256" key="1">
    <source>
        <dbReference type="ARBA" id="ARBA00001974"/>
    </source>
</evidence>
<gene>
    <name evidence="8" type="ORF">HH304_11570</name>
</gene>
<dbReference type="GO" id="GO:0071949">
    <property type="term" value="F:FAD binding"/>
    <property type="evidence" value="ECO:0007669"/>
    <property type="project" value="TreeGrafter"/>
</dbReference>
<dbReference type="InterPro" id="IPR036188">
    <property type="entry name" value="FAD/NAD-bd_sf"/>
</dbReference>
<evidence type="ECO:0000256" key="6">
    <source>
        <dbReference type="ARBA" id="ARBA00023002"/>
    </source>
</evidence>
<keyword evidence="6" id="KW-0560">Oxidoreductase</keyword>
<dbReference type="InterPro" id="IPR015904">
    <property type="entry name" value="Sulphide_quinone_reductase"/>
</dbReference>
<dbReference type="PANTHER" id="PTHR10632">
    <property type="entry name" value="SULFIDE:QUINONE OXIDOREDUCTASE"/>
    <property type="match status" value="1"/>
</dbReference>
<dbReference type="SUPFAM" id="SSF51905">
    <property type="entry name" value="FAD/NAD(P)-binding domain"/>
    <property type="match status" value="2"/>
</dbReference>
<keyword evidence="3" id="KW-0874">Quinone</keyword>
<dbReference type="FunFam" id="3.50.50.60:FF:000034">
    <property type="entry name" value="sulfide:quinone oxidoreductase, mitochondrial"/>
    <property type="match status" value="1"/>
</dbReference>
<keyword evidence="2" id="KW-0285">Flavoprotein</keyword>
<name>A0A848J3D2_9BACT</name>
<feature type="domain" description="FAD/NAD(P)-binding" evidence="7">
    <location>
        <begin position="3"/>
        <end position="127"/>
    </location>
</feature>
<dbReference type="GO" id="GO:0070224">
    <property type="term" value="F:sulfide:quinone oxidoreductase activity"/>
    <property type="evidence" value="ECO:0007669"/>
    <property type="project" value="TreeGrafter"/>
</dbReference>
<evidence type="ECO:0000256" key="2">
    <source>
        <dbReference type="ARBA" id="ARBA00022630"/>
    </source>
</evidence>
<dbReference type="EMBL" id="JABBNU010000006">
    <property type="protein sequence ID" value="NMM49040.1"/>
    <property type="molecule type" value="Genomic_DNA"/>
</dbReference>
<comment type="caution">
    <text evidence="8">The sequence shown here is derived from an EMBL/GenBank/DDBJ whole genome shotgun (WGS) entry which is preliminary data.</text>
</comment>
<organism evidence="8 9">
    <name type="scientific">Marinigracilibium pacificum</name>
    <dbReference type="NCBI Taxonomy" id="2729599"/>
    <lineage>
        <taxon>Bacteria</taxon>
        <taxon>Pseudomonadati</taxon>
        <taxon>Bacteroidota</taxon>
        <taxon>Cytophagia</taxon>
        <taxon>Cytophagales</taxon>
        <taxon>Flammeovirgaceae</taxon>
        <taxon>Marinigracilibium</taxon>
    </lineage>
</organism>
<accession>A0A848J3D2</accession>
<evidence type="ECO:0000256" key="3">
    <source>
        <dbReference type="ARBA" id="ARBA00022719"/>
    </source>
</evidence>
<sequence length="416" mass="46268">MKFDVLIIGGGTAGIMTAAQLVRKSDKKLNIGLIEPSEKHYYQPAWTLVGAGTFDMKATIRNEADYIPSGVKWIKSRAEDINPENNTVTLDNGNILEYNYLVVAPGIQINRDGIPGLAEALDKGVVCSNYTDPEHTWKVLKNFKGGNALFTQANTPIKCGGAPQKIMYLASDYFERNNISEKTNVIFATPGGVIFGVKDFADTLNKVIERYDINTKFKYVLTRIDAENNIAYFKVNEDSPVKPDGSIGEKLLDDNEVAIPFDMLHLAPPQSAPDFIRNSPISLKEGPNAGWVDVDIETLQHLRYPRIFALGDVAALPTAKTGAAVRKQAPVVVANILNLIKNNKLDDPKYHGYSSCPLVTGYGKMVLAEFNYNNVRASDPLLSKFMDTSKESWFLWILKKYGLPYLYWNKMLKGKM</sequence>
<proteinExistence type="predicted"/>
<keyword evidence="4" id="KW-0274">FAD</keyword>
<dbReference type="AlphaFoldDB" id="A0A848J3D2"/>
<evidence type="ECO:0000256" key="5">
    <source>
        <dbReference type="ARBA" id="ARBA00022946"/>
    </source>
</evidence>
<protein>
    <submittedName>
        <fullName evidence="8">NAD(P)/FAD-dependent oxidoreductase</fullName>
    </submittedName>
</protein>
<dbReference type="InterPro" id="IPR023753">
    <property type="entry name" value="FAD/NAD-binding_dom"/>
</dbReference>